<dbReference type="InterPro" id="IPR035996">
    <property type="entry name" value="4pyrrol_Methylase_sf"/>
</dbReference>
<dbReference type="Gene3D" id="3.40.50.11220">
    <property type="match status" value="1"/>
</dbReference>
<dbReference type="NCBIfam" id="TIGR01466">
    <property type="entry name" value="cobJ_cbiH"/>
    <property type="match status" value="1"/>
</dbReference>
<dbReference type="RefSeq" id="WP_016456885.1">
    <property type="nucleotide sequence ID" value="NZ_KE150269.1"/>
</dbReference>
<dbReference type="Gene3D" id="3.30.420.180">
    <property type="entry name" value="CobE/GbiG C-terminal domain"/>
    <property type="match status" value="1"/>
</dbReference>
<dbReference type="InterPro" id="IPR051810">
    <property type="entry name" value="Precorrin_MeTrfase"/>
</dbReference>
<dbReference type="InterPro" id="IPR006363">
    <property type="entry name" value="Cbl_synth_CobJ/CibH_dom"/>
</dbReference>
<dbReference type="UniPathway" id="UPA00148"/>
<dbReference type="Pfam" id="PF01890">
    <property type="entry name" value="CbiG_C"/>
    <property type="match status" value="1"/>
</dbReference>
<dbReference type="HOGENOM" id="CLU_009721_2_0_11"/>
<dbReference type="OrthoDB" id="9804789at2"/>
<dbReference type="InterPro" id="IPR000878">
    <property type="entry name" value="4pyrrol_Mease"/>
</dbReference>
<dbReference type="EMBL" id="AGZR01000009">
    <property type="protein sequence ID" value="EPD32510.1"/>
    <property type="molecule type" value="Genomic_DNA"/>
</dbReference>
<dbReference type="PANTHER" id="PTHR47036:SF1">
    <property type="entry name" value="COBALT-FACTOR III C(17)-METHYLTRANSFERASE-RELATED"/>
    <property type="match status" value="1"/>
</dbReference>
<keyword evidence="10" id="KW-1185">Reference proteome</keyword>
<feature type="domain" description="Tetrapyrrole methylase" evidence="6">
    <location>
        <begin position="344"/>
        <end position="548"/>
    </location>
</feature>
<feature type="domain" description="CobE/GbiG C-terminal" evidence="7">
    <location>
        <begin position="215"/>
        <end position="336"/>
    </location>
</feature>
<evidence type="ECO:0000256" key="5">
    <source>
        <dbReference type="ARBA" id="ARBA00022691"/>
    </source>
</evidence>
<keyword evidence="3 9" id="KW-0489">Methyltransferase</keyword>
<dbReference type="InterPro" id="IPR038029">
    <property type="entry name" value="GbiG_N_sf"/>
</dbReference>
<dbReference type="InterPro" id="IPR021744">
    <property type="entry name" value="CbiG_N"/>
</dbReference>
<keyword evidence="5" id="KW-0949">S-adenosyl-L-methionine</keyword>
<evidence type="ECO:0000259" key="8">
    <source>
        <dbReference type="Pfam" id="PF11760"/>
    </source>
</evidence>
<gene>
    <name evidence="9" type="ORF">HMPREF9306_02082</name>
</gene>
<dbReference type="SUPFAM" id="SSF159664">
    <property type="entry name" value="CobE/GbiG C-terminal domain-like"/>
    <property type="match status" value="1"/>
</dbReference>
<dbReference type="STRING" id="883161.HMPREF9306_02082"/>
<dbReference type="InterPro" id="IPR036518">
    <property type="entry name" value="CobE/GbiG_C_sf"/>
</dbReference>
<proteinExistence type="predicted"/>
<dbReference type="SUPFAM" id="SSF159672">
    <property type="entry name" value="CbiG N-terminal domain-like"/>
    <property type="match status" value="1"/>
</dbReference>
<dbReference type="InterPro" id="IPR002750">
    <property type="entry name" value="CobE/GbiG_C"/>
</dbReference>
<dbReference type="Proteomes" id="UP000014417">
    <property type="component" value="Unassembled WGS sequence"/>
</dbReference>
<evidence type="ECO:0000256" key="3">
    <source>
        <dbReference type="ARBA" id="ARBA00022603"/>
    </source>
</evidence>
<dbReference type="InterPro" id="IPR014776">
    <property type="entry name" value="4pyrrole_Mease_sub2"/>
</dbReference>
<dbReference type="GO" id="GO:0032259">
    <property type="term" value="P:methylation"/>
    <property type="evidence" value="ECO:0007669"/>
    <property type="project" value="UniProtKB-KW"/>
</dbReference>
<dbReference type="InterPro" id="IPR014777">
    <property type="entry name" value="4pyrrole_Mease_sub1"/>
</dbReference>
<dbReference type="PANTHER" id="PTHR47036">
    <property type="entry name" value="COBALT-FACTOR III C(17)-METHYLTRANSFERASE-RELATED"/>
    <property type="match status" value="1"/>
</dbReference>
<dbReference type="GO" id="GO:0009236">
    <property type="term" value="P:cobalamin biosynthetic process"/>
    <property type="evidence" value="ECO:0007669"/>
    <property type="project" value="UniProtKB-UniPathway"/>
</dbReference>
<accession>S2W2C9</accession>
<protein>
    <submittedName>
        <fullName evidence="9">Precorrin-3B C17-methyltransferase</fullName>
    </submittedName>
</protein>
<keyword evidence="2" id="KW-0169">Cobalamin biosynthesis</keyword>
<feature type="domain" description="Cobalamin synthesis G N-terminal" evidence="8">
    <location>
        <begin position="40"/>
        <end position="119"/>
    </location>
</feature>
<dbReference type="Gene3D" id="3.30.950.10">
    <property type="entry name" value="Methyltransferase, Cobalt-precorrin-4 Transmethylase, Domain 2"/>
    <property type="match status" value="1"/>
</dbReference>
<dbReference type="AlphaFoldDB" id="S2W2C9"/>
<dbReference type="SUPFAM" id="SSF53790">
    <property type="entry name" value="Tetrapyrrole methylase"/>
    <property type="match status" value="1"/>
</dbReference>
<dbReference type="CDD" id="cd11646">
    <property type="entry name" value="Precorrin_3B_C17_MT"/>
    <property type="match status" value="1"/>
</dbReference>
<sequence>MSDKIIGQVATSPAAQARAAQLDEVLGETKHYFGKSGEGLRTAWEECDLIISHLALGATTRLIADLLKSKKTDPAVVVVDEAGKFAIPLVGGHVGGANELARKIAEGIGAVATVTTATDGRDIPGLDTLGWATTGDLAGVTRGMLDGEPVELVRGGWPLPALPENVNEPGVPRVERRGTHVKELPVAPAKFRILVTDSNQVPDDLPTVAIHPKSLVLGMGCNRGTDVAEIRELATRVLEENNLSLSSVTALTSVDAKDDEQGFIDFAAELGVPFVTFSADELAKVETPNQSQHALEAVGTGSVSEASALSYLPSHVAGSELIIDKQKTPNVTVAVARLKPMGRLRVVGLGPGADDLLTPRAKNTLRASAVVVGYRPYVAQIRHMLRPGTDVISTGMGSEEARIAMAIEKAREGREVSIVCSGDPAIYAMASPTLELGTEGIDVSVVPGVTAELAASSILGAFLGHDHVTLSLSDLHTSWDNIEKRLKAASEGDFVVALYNPRSHKRVEHLPRALEILGWNRPETTPVAVVQNATRPGENYRVATLADFDPEWVDMRSIVLVGSSTTRLVKTGRNKEVVVTPRDYKWLEEETK</sequence>
<comment type="pathway">
    <text evidence="1">Cofactor biosynthesis; adenosylcobalamin biosynthesis.</text>
</comment>
<evidence type="ECO:0000256" key="4">
    <source>
        <dbReference type="ARBA" id="ARBA00022679"/>
    </source>
</evidence>
<evidence type="ECO:0000313" key="9">
    <source>
        <dbReference type="EMBL" id="EPD32510.1"/>
    </source>
</evidence>
<evidence type="ECO:0000259" key="7">
    <source>
        <dbReference type="Pfam" id="PF01890"/>
    </source>
</evidence>
<comment type="caution">
    <text evidence="9">The sequence shown here is derived from an EMBL/GenBank/DDBJ whole genome shotgun (WGS) entry which is preliminary data.</text>
</comment>
<keyword evidence="4 9" id="KW-0808">Transferase</keyword>
<dbReference type="GO" id="GO:0008168">
    <property type="term" value="F:methyltransferase activity"/>
    <property type="evidence" value="ECO:0007669"/>
    <property type="project" value="UniProtKB-KW"/>
</dbReference>
<organism evidence="9 10">
    <name type="scientific">Propionimicrobium lymphophilum ACS-093-V-SCH5</name>
    <dbReference type="NCBI Taxonomy" id="883161"/>
    <lineage>
        <taxon>Bacteria</taxon>
        <taxon>Bacillati</taxon>
        <taxon>Actinomycetota</taxon>
        <taxon>Actinomycetes</taxon>
        <taxon>Propionibacteriales</taxon>
        <taxon>Propionibacteriaceae</taxon>
        <taxon>Propionimicrobium</taxon>
    </lineage>
</organism>
<name>S2W2C9_9ACTN</name>
<evidence type="ECO:0000313" key="10">
    <source>
        <dbReference type="Proteomes" id="UP000014417"/>
    </source>
</evidence>
<dbReference type="Pfam" id="PF00590">
    <property type="entry name" value="TP_methylase"/>
    <property type="match status" value="1"/>
</dbReference>
<evidence type="ECO:0000259" key="6">
    <source>
        <dbReference type="Pfam" id="PF00590"/>
    </source>
</evidence>
<dbReference type="Gene3D" id="3.40.1010.10">
    <property type="entry name" value="Cobalt-precorrin-4 Transmethylase, Domain 1"/>
    <property type="match status" value="1"/>
</dbReference>
<dbReference type="PATRIC" id="fig|883161.3.peg.2073"/>
<evidence type="ECO:0000256" key="2">
    <source>
        <dbReference type="ARBA" id="ARBA00022573"/>
    </source>
</evidence>
<dbReference type="Pfam" id="PF11760">
    <property type="entry name" value="CbiG_N"/>
    <property type="match status" value="1"/>
</dbReference>
<reference evidence="9 10" key="1">
    <citation type="submission" date="2013-04" db="EMBL/GenBank/DDBJ databases">
        <title>The Genome Sequence of Propionimicrobium lymphophilum ACS-093-V-SCH5.</title>
        <authorList>
            <consortium name="The Broad Institute Genomics Platform"/>
            <person name="Earl A."/>
            <person name="Ward D."/>
            <person name="Feldgarden M."/>
            <person name="Gevers D."/>
            <person name="Saerens B."/>
            <person name="Vaneechoutte M."/>
            <person name="Walker B."/>
            <person name="Young S."/>
            <person name="Zeng Q."/>
            <person name="Gargeya S."/>
            <person name="Fitzgerald M."/>
            <person name="Haas B."/>
            <person name="Abouelleil A."/>
            <person name="Allen A.W."/>
            <person name="Alvarado L."/>
            <person name="Arachchi H.M."/>
            <person name="Berlin A.M."/>
            <person name="Chapman S.B."/>
            <person name="Gainer-Dewar J."/>
            <person name="Goldberg J."/>
            <person name="Griggs A."/>
            <person name="Gujja S."/>
            <person name="Hansen M."/>
            <person name="Howarth C."/>
            <person name="Imamovic A."/>
            <person name="Ireland A."/>
            <person name="Larimer J."/>
            <person name="McCowan C."/>
            <person name="Murphy C."/>
            <person name="Pearson M."/>
            <person name="Poon T.W."/>
            <person name="Priest M."/>
            <person name="Roberts A."/>
            <person name="Saif S."/>
            <person name="Shea T."/>
            <person name="Sisk P."/>
            <person name="Sykes S."/>
            <person name="Wortman J."/>
            <person name="Nusbaum C."/>
            <person name="Birren B."/>
        </authorList>
    </citation>
    <scope>NUCLEOTIDE SEQUENCE [LARGE SCALE GENOMIC DNA]</scope>
    <source>
        <strain evidence="9 10">ACS-093-V-SCH5</strain>
    </source>
</reference>
<evidence type="ECO:0000256" key="1">
    <source>
        <dbReference type="ARBA" id="ARBA00004953"/>
    </source>
</evidence>